<dbReference type="AlphaFoldDB" id="A0AAV3Q025"/>
<proteinExistence type="predicted"/>
<comment type="caution">
    <text evidence="4">The sequence shown here is derived from an EMBL/GenBank/DDBJ whole genome shotgun (WGS) entry which is preliminary data.</text>
</comment>
<dbReference type="Pfam" id="PF04783">
    <property type="entry name" value="DUF630"/>
    <property type="match status" value="1"/>
</dbReference>
<dbReference type="InterPro" id="IPR006867">
    <property type="entry name" value="DUF632"/>
</dbReference>
<reference evidence="4 5" key="1">
    <citation type="submission" date="2024-01" db="EMBL/GenBank/DDBJ databases">
        <title>The complete chloroplast genome sequence of Lithospermum erythrorhizon: insights into the phylogenetic relationship among Boraginaceae species and the maternal lineages of purple gromwells.</title>
        <authorList>
            <person name="Okada T."/>
            <person name="Watanabe K."/>
        </authorList>
    </citation>
    <scope>NUCLEOTIDE SEQUENCE [LARGE SCALE GENOMIC DNA]</scope>
</reference>
<dbReference type="PANTHER" id="PTHR21450">
    <property type="entry name" value="PROTEIN ALTERED PHOSPHATE STARVATION RESPONSE 1"/>
    <property type="match status" value="1"/>
</dbReference>
<evidence type="ECO:0000313" key="5">
    <source>
        <dbReference type="Proteomes" id="UP001454036"/>
    </source>
</evidence>
<evidence type="ECO:0000313" key="4">
    <source>
        <dbReference type="EMBL" id="GAA0157429.1"/>
    </source>
</evidence>
<dbReference type="Pfam" id="PF04782">
    <property type="entry name" value="DUF632"/>
    <property type="match status" value="1"/>
</dbReference>
<evidence type="ECO:0000256" key="1">
    <source>
        <dbReference type="SAM" id="MobiDB-lite"/>
    </source>
</evidence>
<accession>A0AAV3Q025</accession>
<feature type="domain" description="DUF630" evidence="3">
    <location>
        <begin position="1"/>
        <end position="59"/>
    </location>
</feature>
<keyword evidence="5" id="KW-1185">Reference proteome</keyword>
<feature type="compositionally biased region" description="Acidic residues" evidence="1">
    <location>
        <begin position="282"/>
        <end position="292"/>
    </location>
</feature>
<dbReference type="InterPro" id="IPR006868">
    <property type="entry name" value="DUF630"/>
</dbReference>
<feature type="region of interest" description="Disordered" evidence="1">
    <location>
        <begin position="258"/>
        <end position="292"/>
    </location>
</feature>
<feature type="domain" description="DUF632" evidence="2">
    <location>
        <begin position="379"/>
        <end position="729"/>
    </location>
</feature>
<evidence type="ECO:0000259" key="3">
    <source>
        <dbReference type="Pfam" id="PF04783"/>
    </source>
</evidence>
<dbReference type="EMBL" id="BAABME010003105">
    <property type="protein sequence ID" value="GAA0157429.1"/>
    <property type="molecule type" value="Genomic_DNA"/>
</dbReference>
<feature type="compositionally biased region" description="Polar residues" evidence="1">
    <location>
        <begin position="82"/>
        <end position="94"/>
    </location>
</feature>
<sequence length="811" mass="91684">MGAANSKNEEDKALQLCRERKKFVRQALDGRCSLAATHITYIEALRGTGTALRKFVEPETPMYNTYGVAPDHIRTENSASRRFSFPSTPQSSRFHAQHVDAESNISPAPSTPPSSRFHAQHVDAESNISPSPSTPVSSHFHAYHVDAENNISPSSSTLALSSFQANHMKFRSTVSRKVEERPSEHITVSVVSSTPIKSTLLSKEDSETMQHETPPLSPTSAPWDFFGPSHPIDNHFASNSGASVDTDVEIAHKIEQREKDMETSVADTVGEKTASSRKEELQESEDEFDEPPAETLVRSFDNVNRATGSFTTDYLPTMTSTDHKDSEIHDKIELKTNSPNLSPLRTTSSGVPLLHDLQTKPIEEDGNENKVVPKDFFLSIKDVEQLFTKASDSGRQVPRMLEANKFHYRPILTSKEGRSKASTLLKSCFSCGEDPSQVQEVKEILKEGCEAEPPQASVKYLTWHRTTSSRSSSSRNLLGANDDKEEFTNNIFDNFCMTAGSHASTLDRLHAWEKKLYDEVKASDILKRVYEFKCKHLRELESRAESRDKIDKTRAVVKDLHSRIRVAIHRIDSISKKIEELRDGELLPQLEELIEGLRRMWELMCECHKLQVHIVSTASLPGTAKIFLQSDSKRHLAVQLENMLSTLASSFVKWIDAHKSYIESLHKWLNKCVSLPRESTRRNRRRQPAPFWKSGPPIYIVCGVWLEKFEMLPTKEVIDSVKGLSTEISHMLPRQEKHHGKTASLMQSTDENGNHEPSGDKIKGFDHLQTSLVFFLRQLNKFAESSMVMYAELQKEIEIAKRNYQQFRSPT</sequence>
<name>A0AAV3Q025_LITER</name>
<organism evidence="4 5">
    <name type="scientific">Lithospermum erythrorhizon</name>
    <name type="common">Purple gromwell</name>
    <name type="synonym">Lithospermum officinale var. erythrorhizon</name>
    <dbReference type="NCBI Taxonomy" id="34254"/>
    <lineage>
        <taxon>Eukaryota</taxon>
        <taxon>Viridiplantae</taxon>
        <taxon>Streptophyta</taxon>
        <taxon>Embryophyta</taxon>
        <taxon>Tracheophyta</taxon>
        <taxon>Spermatophyta</taxon>
        <taxon>Magnoliopsida</taxon>
        <taxon>eudicotyledons</taxon>
        <taxon>Gunneridae</taxon>
        <taxon>Pentapetalae</taxon>
        <taxon>asterids</taxon>
        <taxon>lamiids</taxon>
        <taxon>Boraginales</taxon>
        <taxon>Boraginaceae</taxon>
        <taxon>Boraginoideae</taxon>
        <taxon>Lithospermeae</taxon>
        <taxon>Lithospermum</taxon>
    </lineage>
</organism>
<feature type="region of interest" description="Disordered" evidence="1">
    <location>
        <begin position="735"/>
        <end position="760"/>
    </location>
</feature>
<feature type="region of interest" description="Disordered" evidence="1">
    <location>
        <begin position="82"/>
        <end position="137"/>
    </location>
</feature>
<protein>
    <submittedName>
        <fullName evidence="4">Uncharacterized protein</fullName>
    </submittedName>
</protein>
<gene>
    <name evidence="4" type="ORF">LIER_14699</name>
</gene>
<dbReference type="Proteomes" id="UP001454036">
    <property type="component" value="Unassembled WGS sequence"/>
</dbReference>
<feature type="compositionally biased region" description="Polar residues" evidence="1">
    <location>
        <begin position="126"/>
        <end position="137"/>
    </location>
</feature>
<evidence type="ECO:0000259" key="2">
    <source>
        <dbReference type="Pfam" id="PF04782"/>
    </source>
</evidence>
<dbReference type="PANTHER" id="PTHR21450:SF6">
    <property type="entry name" value="EXPRESSED PROTEIN"/>
    <property type="match status" value="1"/>
</dbReference>